<feature type="region of interest" description="Disordered" evidence="9">
    <location>
        <begin position="305"/>
        <end position="340"/>
    </location>
</feature>
<dbReference type="Gene3D" id="2.60.40.3500">
    <property type="match status" value="1"/>
</dbReference>
<dbReference type="SMART" id="SM00965">
    <property type="entry name" value="STN"/>
    <property type="match status" value="1"/>
</dbReference>
<dbReference type="InterPro" id="IPR051808">
    <property type="entry name" value="Type_IV_pilus_biogenesis"/>
</dbReference>
<dbReference type="Gene3D" id="2.60.40.3470">
    <property type="match status" value="1"/>
</dbReference>
<comment type="similarity">
    <text evidence="7">Belongs to the bacterial secretin family.</text>
</comment>
<dbReference type="InterPro" id="IPR006311">
    <property type="entry name" value="TAT_signal"/>
</dbReference>
<proteinExistence type="inferred from homology"/>
<dbReference type="GO" id="GO:0009279">
    <property type="term" value="C:cell outer membrane"/>
    <property type="evidence" value="ECO:0007669"/>
    <property type="project" value="UniProtKB-SubCell"/>
</dbReference>
<dbReference type="Pfam" id="PF03958">
    <property type="entry name" value="Secretin_N"/>
    <property type="match status" value="1"/>
</dbReference>
<dbReference type="InterPro" id="IPR011662">
    <property type="entry name" value="Secretin/TonB_short_N"/>
</dbReference>
<keyword evidence="3 10" id="KW-0732">Signal</keyword>
<evidence type="ECO:0000313" key="12">
    <source>
        <dbReference type="EMBL" id="KYG11044.1"/>
    </source>
</evidence>
<keyword evidence="5" id="KW-0472">Membrane</keyword>
<dbReference type="Gene3D" id="3.30.1370.130">
    <property type="match status" value="1"/>
</dbReference>
<evidence type="ECO:0000256" key="6">
    <source>
        <dbReference type="ARBA" id="ARBA00023237"/>
    </source>
</evidence>
<name>A0A150U2F0_SORCE</name>
<feature type="signal peptide" evidence="10">
    <location>
        <begin position="1"/>
        <end position="34"/>
    </location>
</feature>
<evidence type="ECO:0000256" key="9">
    <source>
        <dbReference type="SAM" id="MobiDB-lite"/>
    </source>
</evidence>
<feature type="chain" id="PRO_5007570260" evidence="10">
    <location>
        <begin position="35"/>
        <end position="791"/>
    </location>
</feature>
<sequence>MKSNRDYRPRRGALRRAAALGMMLILAPAGDADAAAPIRVSDVRLTAPSEDRAEIVVATSGAPRFSARVADGGKRILVDLEGAEAAGAPGAITDGNAIVAGVMTQGFGAAAQRTTRVLVQLARPAAYRIRAEQGALVIELAAADATAPMTARAPASREAAAPAREPATITDVRFEHQATVDRVIIELSSIPSYRESTGRAGRRVIELSGARLPDALQRKLDVGAFGGPVRAISAFRRNSDGSKVVVEVEQAEGAAGALAREGNALVLSVAKGALPSTLSGIGADGGAARRTRTVAREDLLGDAAPRVETSFEGADGGVGAEPGFAGRSPHHQESSQESLVEPDQAGAFTPALAGQQRRFTGRRIDLDLKDADIHNVLRLISDVGRVNIVTADNVSGTVTIRMRNVPWDQALETVLQAKGLGVVRQGNMIRVAPIADLNKERELAIARRKSELQLAPIETRLIPINYADAKDLQDRAKDMLSPRGSLAVDERTNVLIARDVAGNLNQIEELVRSLDTQTPQVLIEARVVEATSRYVRDIGIQWGGDGTFSAATGNPTGLVFPSAIGLAGGATDTNTPTGGLSPFSNTVSNPNFAVNLPAVVGAGQGGALGFTLGSINNTVNLGVRLSAAEASGMLRIISSPRILTLDNREARISQGTLIPFSQISAQGVQTTFQEAKLQLLVKPHVTSDGSVAMHVKINRDEPDFNQTSARGDPTILKREAETDLLIMDGHTAVIGGIFTRNTGRNLDQVPFFGDIPVLGLLFQRRRASDTRSELVIFLTPRIVNRAEALGR</sequence>
<organism evidence="12 13">
    <name type="scientific">Sorangium cellulosum</name>
    <name type="common">Polyangium cellulosum</name>
    <dbReference type="NCBI Taxonomy" id="56"/>
    <lineage>
        <taxon>Bacteria</taxon>
        <taxon>Pseudomonadati</taxon>
        <taxon>Myxococcota</taxon>
        <taxon>Polyangia</taxon>
        <taxon>Polyangiales</taxon>
        <taxon>Polyangiaceae</taxon>
        <taxon>Sorangium</taxon>
    </lineage>
</organism>
<dbReference type="PRINTS" id="PR00811">
    <property type="entry name" value="BCTERIALGSPD"/>
</dbReference>
<dbReference type="PANTHER" id="PTHR30604:SF1">
    <property type="entry name" value="DNA UTILIZATION PROTEIN HOFQ"/>
    <property type="match status" value="1"/>
</dbReference>
<keyword evidence="4" id="KW-0653">Protein transport</keyword>
<keyword evidence="6" id="KW-0998">Cell outer membrane</keyword>
<evidence type="ECO:0000256" key="4">
    <source>
        <dbReference type="ARBA" id="ARBA00022927"/>
    </source>
</evidence>
<dbReference type="EMBL" id="JEME01000145">
    <property type="protein sequence ID" value="KYG11044.1"/>
    <property type="molecule type" value="Genomic_DNA"/>
</dbReference>
<feature type="domain" description="Secretin/TonB short N-terminal" evidence="11">
    <location>
        <begin position="386"/>
        <end position="434"/>
    </location>
</feature>
<comment type="caution">
    <text evidence="12">The sequence shown here is derived from an EMBL/GenBank/DDBJ whole genome shotgun (WGS) entry which is preliminary data.</text>
</comment>
<comment type="subcellular location">
    <subcellularLocation>
        <location evidence="8">Cell outer membrane</location>
    </subcellularLocation>
    <subcellularLocation>
        <location evidence="1">Membrane</location>
    </subcellularLocation>
</comment>
<dbReference type="Pfam" id="PF07660">
    <property type="entry name" value="STN"/>
    <property type="match status" value="1"/>
</dbReference>
<dbReference type="Gene3D" id="3.30.1370.120">
    <property type="match status" value="1"/>
</dbReference>
<evidence type="ECO:0000256" key="2">
    <source>
        <dbReference type="ARBA" id="ARBA00022448"/>
    </source>
</evidence>
<evidence type="ECO:0000256" key="8">
    <source>
        <dbReference type="RuleBase" id="RU004004"/>
    </source>
</evidence>
<dbReference type="AlphaFoldDB" id="A0A150U2F0"/>
<dbReference type="InterPro" id="IPR005644">
    <property type="entry name" value="NolW-like"/>
</dbReference>
<dbReference type="Pfam" id="PF00263">
    <property type="entry name" value="Secretin"/>
    <property type="match status" value="1"/>
</dbReference>
<dbReference type="InterPro" id="IPR001775">
    <property type="entry name" value="GspD/PilQ"/>
</dbReference>
<dbReference type="InterPro" id="IPR013355">
    <property type="entry name" value="Pilus_4_PilQ"/>
</dbReference>
<evidence type="ECO:0000256" key="5">
    <source>
        <dbReference type="ARBA" id="ARBA00023136"/>
    </source>
</evidence>
<evidence type="ECO:0000256" key="10">
    <source>
        <dbReference type="SAM" id="SignalP"/>
    </source>
</evidence>
<dbReference type="InterPro" id="IPR038591">
    <property type="entry name" value="NolW-like_sf"/>
</dbReference>
<dbReference type="PROSITE" id="PS51318">
    <property type="entry name" value="TAT"/>
    <property type="match status" value="1"/>
</dbReference>
<dbReference type="Pfam" id="PF11741">
    <property type="entry name" value="AMIN"/>
    <property type="match status" value="2"/>
</dbReference>
<evidence type="ECO:0000259" key="11">
    <source>
        <dbReference type="SMART" id="SM00965"/>
    </source>
</evidence>
<dbReference type="InterPro" id="IPR021731">
    <property type="entry name" value="AMIN_dom"/>
</dbReference>
<gene>
    <name evidence="12" type="ORF">BE21_08960</name>
</gene>
<evidence type="ECO:0000313" key="13">
    <source>
        <dbReference type="Proteomes" id="UP000075502"/>
    </source>
</evidence>
<protein>
    <submittedName>
        <fullName evidence="12">Pilus assembly protein PilQ</fullName>
    </submittedName>
</protein>
<accession>A0A150U2F0</accession>
<keyword evidence="2 8" id="KW-0813">Transport</keyword>
<dbReference type="InterPro" id="IPR004846">
    <property type="entry name" value="T2SS/T3SS_dom"/>
</dbReference>
<dbReference type="PANTHER" id="PTHR30604">
    <property type="entry name" value="PROTEIN TRANSPORT PROTEIN HOFQ"/>
    <property type="match status" value="1"/>
</dbReference>
<evidence type="ECO:0000256" key="7">
    <source>
        <dbReference type="RuleBase" id="RU004003"/>
    </source>
</evidence>
<reference evidence="12 13" key="1">
    <citation type="submission" date="2014-02" db="EMBL/GenBank/DDBJ databases">
        <title>The small core and large imbalanced accessory genome model reveals a collaborative survival strategy of Sorangium cellulosum strains in nature.</title>
        <authorList>
            <person name="Han K."/>
            <person name="Peng R."/>
            <person name="Blom J."/>
            <person name="Li Y.-Z."/>
        </authorList>
    </citation>
    <scope>NUCLEOTIDE SEQUENCE [LARGE SCALE GENOMIC DNA]</scope>
    <source>
        <strain evidence="12 13">So0007-03</strain>
    </source>
</reference>
<dbReference type="GO" id="GO:0009306">
    <property type="term" value="P:protein secretion"/>
    <property type="evidence" value="ECO:0007669"/>
    <property type="project" value="InterPro"/>
</dbReference>
<dbReference type="NCBIfam" id="TIGR02515">
    <property type="entry name" value="IV_pilus_PilQ"/>
    <property type="match status" value="1"/>
</dbReference>
<evidence type="ECO:0000256" key="3">
    <source>
        <dbReference type="ARBA" id="ARBA00022729"/>
    </source>
</evidence>
<dbReference type="Proteomes" id="UP000075502">
    <property type="component" value="Unassembled WGS sequence"/>
</dbReference>
<evidence type="ECO:0000256" key="1">
    <source>
        <dbReference type="ARBA" id="ARBA00004370"/>
    </source>
</evidence>